<evidence type="ECO:0000313" key="2">
    <source>
        <dbReference type="Proteomes" id="UP000664218"/>
    </source>
</evidence>
<comment type="caution">
    <text evidence="1">The sequence shown here is derived from an EMBL/GenBank/DDBJ whole genome shotgun (WGS) entry which is preliminary data.</text>
</comment>
<dbReference type="CDD" id="cd03801">
    <property type="entry name" value="GT4_PimA-like"/>
    <property type="match status" value="1"/>
</dbReference>
<dbReference type="Pfam" id="PF13692">
    <property type="entry name" value="Glyco_trans_1_4"/>
    <property type="match status" value="1"/>
</dbReference>
<dbReference type="SUPFAM" id="SSF53756">
    <property type="entry name" value="UDP-Glycosyltransferase/glycogen phosphorylase"/>
    <property type="match status" value="1"/>
</dbReference>
<gene>
    <name evidence="1" type="ORF">J3A84_14890</name>
</gene>
<reference evidence="1" key="1">
    <citation type="submission" date="2021-03" db="EMBL/GenBank/DDBJ databases">
        <title>Proteiniclasticum marinus sp. nov., isolated from tidal flat sediment.</title>
        <authorList>
            <person name="Namirimu T."/>
            <person name="Yang J.-A."/>
            <person name="Yang S.-H."/>
            <person name="Kim Y.-J."/>
            <person name="Kwon K.K."/>
        </authorList>
    </citation>
    <scope>NUCLEOTIDE SEQUENCE</scope>
    <source>
        <strain evidence="1">SCR006</strain>
    </source>
</reference>
<dbReference type="AlphaFoldDB" id="A0A939HDF6"/>
<evidence type="ECO:0000313" key="1">
    <source>
        <dbReference type="EMBL" id="MBO1266320.1"/>
    </source>
</evidence>
<keyword evidence="2" id="KW-1185">Reference proteome</keyword>
<sequence length="391" mass="45219">MNEEKNNCILVITPGYPSRENPYNNSFVHQRVLGYLKENLSVEVFSVPGSPYRKNMNTPEIKHYRIDDVPVHEGTHGNLKTYLQNHRYDKILIHFAWKAIMEVVLSETPDTPLIVWVHGVEALSWTRRLFNLTPDPRELLKFLGYIPLNRIQLNFVRRLIMQQKVRDITFVFVSHWMKKVLEEDTGVPATIRNYRVIPNVVNDELFQYREKESGLRYHIFNVRPYHSRKYANDLMVETILKLQQSEHFEKLRFSLYGEGRLFEKTVEPIRSLSNVHIENRMLSQTEIAEKHKENGILLMPTRQDAQGVSMCEAMSSGLVPVVSDNTAIPEFVCDGCGYLCEGPEEMASAIIELIEHPILYAQKSEKASAYIQAKCAGAVVLKEELELIQES</sequence>
<proteinExistence type="predicted"/>
<dbReference type="Gene3D" id="3.40.50.2000">
    <property type="entry name" value="Glycogen Phosphorylase B"/>
    <property type="match status" value="2"/>
</dbReference>
<name>A0A939HDF6_9CLOT</name>
<dbReference type="RefSeq" id="WP_207600847.1">
    <property type="nucleotide sequence ID" value="NZ_JAFNJU010000018.1"/>
</dbReference>
<accession>A0A939HDF6</accession>
<dbReference type="PANTHER" id="PTHR12526">
    <property type="entry name" value="GLYCOSYLTRANSFERASE"/>
    <property type="match status" value="1"/>
</dbReference>
<protein>
    <submittedName>
        <fullName evidence="1">Glycosyltransferase family 4 protein</fullName>
    </submittedName>
</protein>
<dbReference type="EMBL" id="JAFNJU010000018">
    <property type="protein sequence ID" value="MBO1266320.1"/>
    <property type="molecule type" value="Genomic_DNA"/>
</dbReference>
<dbReference type="PANTHER" id="PTHR12526:SF630">
    <property type="entry name" value="GLYCOSYLTRANSFERASE"/>
    <property type="match status" value="1"/>
</dbReference>
<dbReference type="Proteomes" id="UP000664218">
    <property type="component" value="Unassembled WGS sequence"/>
</dbReference>
<organism evidence="1 2">
    <name type="scientific">Proteiniclasticum aestuarii</name>
    <dbReference type="NCBI Taxonomy" id="2817862"/>
    <lineage>
        <taxon>Bacteria</taxon>
        <taxon>Bacillati</taxon>
        <taxon>Bacillota</taxon>
        <taxon>Clostridia</taxon>
        <taxon>Eubacteriales</taxon>
        <taxon>Clostridiaceae</taxon>
        <taxon>Proteiniclasticum</taxon>
    </lineage>
</organism>